<dbReference type="EMBL" id="CM000884">
    <property type="protein sequence ID" value="PNT61656.1"/>
    <property type="molecule type" value="Genomic_DNA"/>
</dbReference>
<reference evidence="2 3" key="1">
    <citation type="journal article" date="2010" name="Nature">
        <title>Genome sequencing and analysis of the model grass Brachypodium distachyon.</title>
        <authorList>
            <consortium name="International Brachypodium Initiative"/>
        </authorList>
    </citation>
    <scope>NUCLEOTIDE SEQUENCE [LARGE SCALE GENOMIC DNA]</scope>
    <source>
        <strain evidence="2 3">Bd21</strain>
    </source>
</reference>
<feature type="region of interest" description="Disordered" evidence="1">
    <location>
        <begin position="53"/>
        <end position="78"/>
    </location>
</feature>
<evidence type="ECO:0000256" key="1">
    <source>
        <dbReference type="SAM" id="MobiDB-lite"/>
    </source>
</evidence>
<dbReference type="InParanoid" id="A0A2K2CHZ7"/>
<reference evidence="3" key="3">
    <citation type="submission" date="2018-08" db="UniProtKB">
        <authorList>
            <consortium name="EnsemblPlants"/>
        </authorList>
    </citation>
    <scope>IDENTIFICATION</scope>
    <source>
        <strain evidence="3">cv. Bd21</strain>
    </source>
</reference>
<organism evidence="2">
    <name type="scientific">Brachypodium distachyon</name>
    <name type="common">Purple false brome</name>
    <name type="synonym">Trachynia distachya</name>
    <dbReference type="NCBI Taxonomy" id="15368"/>
    <lineage>
        <taxon>Eukaryota</taxon>
        <taxon>Viridiplantae</taxon>
        <taxon>Streptophyta</taxon>
        <taxon>Embryophyta</taxon>
        <taxon>Tracheophyta</taxon>
        <taxon>Spermatophyta</taxon>
        <taxon>Magnoliopsida</taxon>
        <taxon>Liliopsida</taxon>
        <taxon>Poales</taxon>
        <taxon>Poaceae</taxon>
        <taxon>BOP clade</taxon>
        <taxon>Pooideae</taxon>
        <taxon>Stipodae</taxon>
        <taxon>Brachypodieae</taxon>
        <taxon>Brachypodium</taxon>
    </lineage>
</organism>
<protein>
    <submittedName>
        <fullName evidence="2 3">Uncharacterized protein</fullName>
    </submittedName>
</protein>
<dbReference type="Gramene" id="PNT61656">
    <property type="protein sequence ID" value="PNT61656"/>
    <property type="gene ID" value="BRADI_5g18346v3"/>
</dbReference>
<evidence type="ECO:0000313" key="3">
    <source>
        <dbReference type="EnsemblPlants" id="PNT61656"/>
    </source>
</evidence>
<evidence type="ECO:0000313" key="2">
    <source>
        <dbReference type="EMBL" id="PNT61656.1"/>
    </source>
</evidence>
<reference evidence="2" key="2">
    <citation type="submission" date="2017-06" db="EMBL/GenBank/DDBJ databases">
        <title>WGS assembly of Brachypodium distachyon.</title>
        <authorList>
            <consortium name="The International Brachypodium Initiative"/>
            <person name="Lucas S."/>
            <person name="Harmon-Smith M."/>
            <person name="Lail K."/>
            <person name="Tice H."/>
            <person name="Grimwood J."/>
            <person name="Bruce D."/>
            <person name="Barry K."/>
            <person name="Shu S."/>
            <person name="Lindquist E."/>
            <person name="Wang M."/>
            <person name="Pitluck S."/>
            <person name="Vogel J.P."/>
            <person name="Garvin D.F."/>
            <person name="Mockler T.C."/>
            <person name="Schmutz J."/>
            <person name="Rokhsar D."/>
            <person name="Bevan M.W."/>
        </authorList>
    </citation>
    <scope>NUCLEOTIDE SEQUENCE</scope>
    <source>
        <strain evidence="2">Bd21</strain>
    </source>
</reference>
<name>A0A2K2CHZ7_BRADI</name>
<evidence type="ECO:0000313" key="4">
    <source>
        <dbReference type="Proteomes" id="UP000008810"/>
    </source>
</evidence>
<gene>
    <name evidence="2" type="ORF">BRADI_5g18346v3</name>
</gene>
<accession>A0A2K2CHZ7</accession>
<keyword evidence="4" id="KW-1185">Reference proteome</keyword>
<feature type="region of interest" description="Disordered" evidence="1">
    <location>
        <begin position="140"/>
        <end position="160"/>
    </location>
</feature>
<dbReference type="EnsemblPlants" id="PNT61656">
    <property type="protein sequence ID" value="PNT61656"/>
    <property type="gene ID" value="BRADI_5g18346v3"/>
</dbReference>
<dbReference type="Proteomes" id="UP000008810">
    <property type="component" value="Chromosome 5"/>
</dbReference>
<proteinExistence type="predicted"/>
<dbReference type="AlphaFoldDB" id="A0A2K2CHZ7"/>
<sequence length="207" mass="22959">MKDWDGRRERLRGIWRQEGLARTSGQSMSQVIDEADSGRGVPCARRRRIGAGVRGGGWARKRSGDLDPDPWLDQRNGSLRQPLWSQPAVAQSNAQLAIKGVKGKGTRHWSLVRGSQTTKSWQEAQKGWRAVEVPVPAAEGGVREGEAPGLAGEGGAEEAFRPVRRDAEEDLEEEFVEQPRQQLRRVAVVRWAHLFSPNRIRTLAGVG</sequence>